<dbReference type="EMBL" id="HBGE01079632">
    <property type="protein sequence ID" value="CAD9170813.1"/>
    <property type="molecule type" value="Transcribed_RNA"/>
</dbReference>
<dbReference type="Gene3D" id="3.40.50.1820">
    <property type="entry name" value="alpha/beta hydrolase"/>
    <property type="match status" value="1"/>
</dbReference>
<dbReference type="Pfam" id="PF00561">
    <property type="entry name" value="Abhydrolase_1"/>
    <property type="match status" value="1"/>
</dbReference>
<gene>
    <name evidence="3" type="ORF">ACAT0790_LOCUS47582</name>
</gene>
<protein>
    <recommendedName>
        <fullName evidence="4">AB hydrolase-1 domain-containing protein</fullName>
    </recommendedName>
</protein>
<evidence type="ECO:0008006" key="4">
    <source>
        <dbReference type="Google" id="ProtNLM"/>
    </source>
</evidence>
<evidence type="ECO:0000259" key="2">
    <source>
        <dbReference type="Pfam" id="PF08386"/>
    </source>
</evidence>
<dbReference type="InterPro" id="IPR000073">
    <property type="entry name" value="AB_hydrolase_1"/>
</dbReference>
<dbReference type="AlphaFoldDB" id="A0A7S1WIT9"/>
<sequence>MYSGAFTALEPDPQVLVWDPPSKYFPHYKSGWLNVPLQHDKMIASFETPPTACLRVLMKPAARQPARLGPILLHCGGPGSDATCALPMAWGKWFELKSPYLVGDALSDDYDVWSISQRGMSQELFMYGFPNTSCPFHDEIGGRVRVWPETRCNGIDDLIAKRGVDEVMKRLGARPGQVAWDTLDKIRQGADPQTFGVPFYNETYVRWLYRLVSLEQSLCFGDKKFLFRSPVNDRTYTTLVSVSTVDAAHDIELFRAAIGANKMSIYGVSYGTKIGSVYATIFPSRVHRLILDGCMGTDPNLQTFADWVGQAAEAVWTAMAATCEESLNQGLPPEQVCPAAPGASGKLLKLLTQAETEAEKSLASAMMAEFDSTMFEASVPQANNFMKCLEATYALGDMTDCRQKPSAPVNYPGIHGLETMAQVLGLDIAGRMTEDTFVQWWRFEKASQPIGLTKSLFPVVSVGTWPALPRPDPPAGATDVEPLIIGNLYDGQTPYVMAQKMQTAFPRGRLLTSQFFGHGLQGPKNVQAVIDRYAEEKRTGILPTYDNEVAKLLCVKVALIYLKNGTMPAHYICKVQAMDFEGNGLFSPASVDYSATTTTTILV</sequence>
<dbReference type="InterPro" id="IPR029058">
    <property type="entry name" value="AB_hydrolase_fold"/>
</dbReference>
<dbReference type="Pfam" id="PF08386">
    <property type="entry name" value="Abhydrolase_4"/>
    <property type="match status" value="1"/>
</dbReference>
<accession>A0A7S1WIT9</accession>
<evidence type="ECO:0000313" key="3">
    <source>
        <dbReference type="EMBL" id="CAD9170813.1"/>
    </source>
</evidence>
<name>A0A7S1WIT9_ALECA</name>
<dbReference type="SUPFAM" id="SSF53474">
    <property type="entry name" value="alpha/beta-Hydrolases"/>
    <property type="match status" value="2"/>
</dbReference>
<dbReference type="InterPro" id="IPR013595">
    <property type="entry name" value="Pept_S33_TAP-like_C"/>
</dbReference>
<organism evidence="3">
    <name type="scientific">Alexandrium catenella</name>
    <name type="common">Red tide dinoflagellate</name>
    <name type="synonym">Gonyaulax catenella</name>
    <dbReference type="NCBI Taxonomy" id="2925"/>
    <lineage>
        <taxon>Eukaryota</taxon>
        <taxon>Sar</taxon>
        <taxon>Alveolata</taxon>
        <taxon>Dinophyceae</taxon>
        <taxon>Gonyaulacales</taxon>
        <taxon>Pyrocystaceae</taxon>
        <taxon>Alexandrium</taxon>
    </lineage>
</organism>
<evidence type="ECO:0000259" key="1">
    <source>
        <dbReference type="Pfam" id="PF00561"/>
    </source>
</evidence>
<reference evidence="3" key="1">
    <citation type="submission" date="2021-01" db="EMBL/GenBank/DDBJ databases">
        <authorList>
            <person name="Corre E."/>
            <person name="Pelletier E."/>
            <person name="Niang G."/>
            <person name="Scheremetjew M."/>
            <person name="Finn R."/>
            <person name="Kale V."/>
            <person name="Holt S."/>
            <person name="Cochrane G."/>
            <person name="Meng A."/>
            <person name="Brown T."/>
            <person name="Cohen L."/>
        </authorList>
    </citation>
    <scope>NUCLEOTIDE SEQUENCE</scope>
    <source>
        <strain evidence="3">OF101</strain>
    </source>
</reference>
<feature type="domain" description="Peptidase S33 tripeptidyl aminopeptidase-like C-terminal" evidence="2">
    <location>
        <begin position="464"/>
        <end position="534"/>
    </location>
</feature>
<proteinExistence type="predicted"/>
<feature type="domain" description="AB hydrolase-1" evidence="1">
    <location>
        <begin position="242"/>
        <end position="309"/>
    </location>
</feature>